<reference evidence="2 3" key="1">
    <citation type="submission" date="2024-05" db="EMBL/GenBank/DDBJ databases">
        <authorList>
            <person name="Wallberg A."/>
        </authorList>
    </citation>
    <scope>NUCLEOTIDE SEQUENCE [LARGE SCALE GENOMIC DNA]</scope>
</reference>
<keyword evidence="3" id="KW-1185">Reference proteome</keyword>
<organism evidence="2 3">
    <name type="scientific">Meganyctiphanes norvegica</name>
    <name type="common">Northern krill</name>
    <name type="synonym">Thysanopoda norvegica</name>
    <dbReference type="NCBI Taxonomy" id="48144"/>
    <lineage>
        <taxon>Eukaryota</taxon>
        <taxon>Metazoa</taxon>
        <taxon>Ecdysozoa</taxon>
        <taxon>Arthropoda</taxon>
        <taxon>Crustacea</taxon>
        <taxon>Multicrustacea</taxon>
        <taxon>Malacostraca</taxon>
        <taxon>Eumalacostraca</taxon>
        <taxon>Eucarida</taxon>
        <taxon>Euphausiacea</taxon>
        <taxon>Euphausiidae</taxon>
        <taxon>Meganyctiphanes</taxon>
    </lineage>
</organism>
<evidence type="ECO:0000313" key="3">
    <source>
        <dbReference type="Proteomes" id="UP001497623"/>
    </source>
</evidence>
<sequence length="224" mass="25038">MGTCMARCWPPPFLDPRSYQPVRSRYLPDQDTIQLELIDSQVTDVRSTQSSCSLSQFLARLCNKVDKEEELELTTPQHYRPRRSTMRSITLGSLVSLTEPESPITNSIDLEWEPEAGLGNCGQRSPTERESSTQLSASNTADTGSWVPRSACSTPNSLEWDFRASTLSLRGAEGEGGWQQQRHRQDAETEQLLYEIEQLAARALADTGHGLAPDATNQQDHTNR</sequence>
<name>A0AAV2Q157_MEGNR</name>
<dbReference type="AlphaFoldDB" id="A0AAV2Q157"/>
<feature type="compositionally biased region" description="Polar residues" evidence="1">
    <location>
        <begin position="132"/>
        <end position="143"/>
    </location>
</feature>
<gene>
    <name evidence="2" type="ORF">MNOR_LOCUS5854</name>
</gene>
<feature type="region of interest" description="Disordered" evidence="1">
    <location>
        <begin position="108"/>
        <end position="150"/>
    </location>
</feature>
<dbReference type="EMBL" id="CAXKWB010002320">
    <property type="protein sequence ID" value="CAL4066607.1"/>
    <property type="molecule type" value="Genomic_DNA"/>
</dbReference>
<proteinExistence type="predicted"/>
<evidence type="ECO:0000256" key="1">
    <source>
        <dbReference type="SAM" id="MobiDB-lite"/>
    </source>
</evidence>
<comment type="caution">
    <text evidence="2">The sequence shown here is derived from an EMBL/GenBank/DDBJ whole genome shotgun (WGS) entry which is preliminary data.</text>
</comment>
<dbReference type="Proteomes" id="UP001497623">
    <property type="component" value="Unassembled WGS sequence"/>
</dbReference>
<accession>A0AAV2Q157</accession>
<evidence type="ECO:0000313" key="2">
    <source>
        <dbReference type="EMBL" id="CAL4066607.1"/>
    </source>
</evidence>
<protein>
    <submittedName>
        <fullName evidence="2">Uncharacterized protein</fullName>
    </submittedName>
</protein>